<comment type="similarity">
    <text evidence="1">Belongs to the sulfatase-modifying factor family.</text>
</comment>
<feature type="compositionally biased region" description="Basic and acidic residues" evidence="2">
    <location>
        <begin position="236"/>
        <end position="258"/>
    </location>
</feature>
<dbReference type="Proteomes" id="UP000828390">
    <property type="component" value="Unassembled WGS sequence"/>
</dbReference>
<feature type="region of interest" description="Disordered" evidence="2">
    <location>
        <begin position="1"/>
        <end position="20"/>
    </location>
</feature>
<dbReference type="GO" id="GO:0005783">
    <property type="term" value="C:endoplasmic reticulum"/>
    <property type="evidence" value="ECO:0007669"/>
    <property type="project" value="TreeGrafter"/>
</dbReference>
<protein>
    <recommendedName>
        <fullName evidence="3">Sulfatase-modifying factor enzyme-like domain-containing protein</fullName>
    </recommendedName>
</protein>
<reference evidence="4" key="1">
    <citation type="journal article" date="2019" name="bioRxiv">
        <title>The Genome of the Zebra Mussel, Dreissena polymorpha: A Resource for Invasive Species Research.</title>
        <authorList>
            <person name="McCartney M.A."/>
            <person name="Auch B."/>
            <person name="Kono T."/>
            <person name="Mallez S."/>
            <person name="Zhang Y."/>
            <person name="Obille A."/>
            <person name="Becker A."/>
            <person name="Abrahante J.E."/>
            <person name="Garbe J."/>
            <person name="Badalamenti J.P."/>
            <person name="Herman A."/>
            <person name="Mangelson H."/>
            <person name="Liachko I."/>
            <person name="Sullivan S."/>
            <person name="Sone E.D."/>
            <person name="Koren S."/>
            <person name="Silverstein K.A.T."/>
            <person name="Beckman K.B."/>
            <person name="Gohl D.M."/>
        </authorList>
    </citation>
    <scope>NUCLEOTIDE SEQUENCE</scope>
    <source>
        <strain evidence="4">Duluth1</strain>
        <tissue evidence="4">Whole animal</tissue>
    </source>
</reference>
<evidence type="ECO:0000313" key="4">
    <source>
        <dbReference type="EMBL" id="KAH3700916.1"/>
    </source>
</evidence>
<evidence type="ECO:0000256" key="2">
    <source>
        <dbReference type="SAM" id="MobiDB-lite"/>
    </source>
</evidence>
<evidence type="ECO:0000259" key="3">
    <source>
        <dbReference type="Pfam" id="PF03781"/>
    </source>
</evidence>
<dbReference type="PANTHER" id="PTHR23150">
    <property type="entry name" value="SULFATASE MODIFYING FACTOR 1, 2"/>
    <property type="match status" value="1"/>
</dbReference>
<dbReference type="InterPro" id="IPR005532">
    <property type="entry name" value="SUMF_dom"/>
</dbReference>
<dbReference type="PANTHER" id="PTHR23150:SF33">
    <property type="entry name" value="INACTIVE C-ALPHA-FORMYLGLYCINE-GENERATING ENZYME 2"/>
    <property type="match status" value="1"/>
</dbReference>
<dbReference type="InterPro" id="IPR042095">
    <property type="entry name" value="SUMF_sf"/>
</dbReference>
<proteinExistence type="inferred from homology"/>
<evidence type="ECO:0000313" key="5">
    <source>
        <dbReference type="Proteomes" id="UP000828390"/>
    </source>
</evidence>
<dbReference type="SUPFAM" id="SSF56436">
    <property type="entry name" value="C-type lectin-like"/>
    <property type="match status" value="1"/>
</dbReference>
<reference evidence="4" key="2">
    <citation type="submission" date="2020-11" db="EMBL/GenBank/DDBJ databases">
        <authorList>
            <person name="McCartney M.A."/>
            <person name="Auch B."/>
            <person name="Kono T."/>
            <person name="Mallez S."/>
            <person name="Becker A."/>
            <person name="Gohl D.M."/>
            <person name="Silverstein K.A.T."/>
            <person name="Koren S."/>
            <person name="Bechman K.B."/>
            <person name="Herman A."/>
            <person name="Abrahante J.E."/>
            <person name="Garbe J."/>
        </authorList>
    </citation>
    <scope>NUCLEOTIDE SEQUENCE</scope>
    <source>
        <strain evidence="4">Duluth1</strain>
        <tissue evidence="4">Whole animal</tissue>
    </source>
</reference>
<keyword evidence="5" id="KW-1185">Reference proteome</keyword>
<dbReference type="Gene3D" id="3.90.1580.10">
    <property type="entry name" value="paralog of FGE (formylglycine-generating enzyme)"/>
    <property type="match status" value="1"/>
</dbReference>
<dbReference type="InterPro" id="IPR016187">
    <property type="entry name" value="CTDL_fold"/>
</dbReference>
<sequence length="479" mass="54700">MPVTLNPFMPSINDPQSDTGEYPVRQAEVRPFYMDTYPVTVAQKYKMAKKKYRTSAETNGYSWVLARLVSDLIRLKGAQWDRPEGPGTHARTRLDYPVVHVSYHDARAYCQWSGKRLPTEEEWEYAARAQLPGLQYPWGDKYKKNRMNVWQGKFPDDDTALDGWAGLSPVDAFPSQNNNSMYDMLGNAWEWTSTRYYERVVDRKLQELKYVLKGGSYMDTKDGSANYRSQRGLPMRSERSPPRAAAADDRASQGDPHYHAPASQDSPTGGDGVPTATVEQEEGRYIRHSSSVPYTTQSTYLNAHMQSTLDPAQHTYQVSSVTYTRQSTHLKLHISSHTSQVTHIKLHFSSVTYTRQSTYIKLHISSSTLDPAQHICRSTLDPAQYTCRLKSHISSYICRYICRSTLDPAQHICRYISQVTYIKLHISSSTLDPAQHICRYISQVSSSTLDTDQYIYQVSSSTLDTDQYICRHICRCVIN</sequence>
<evidence type="ECO:0000256" key="1">
    <source>
        <dbReference type="ARBA" id="ARBA00005310"/>
    </source>
</evidence>
<dbReference type="EMBL" id="JAIWYP010000015">
    <property type="protein sequence ID" value="KAH3700916.1"/>
    <property type="molecule type" value="Genomic_DNA"/>
</dbReference>
<feature type="region of interest" description="Disordered" evidence="2">
    <location>
        <begin position="221"/>
        <end position="276"/>
    </location>
</feature>
<dbReference type="AlphaFoldDB" id="A0A9D3YM09"/>
<name>A0A9D3YM09_DREPO</name>
<dbReference type="Pfam" id="PF03781">
    <property type="entry name" value="FGE-sulfatase"/>
    <property type="match status" value="1"/>
</dbReference>
<feature type="domain" description="Sulfatase-modifying factor enzyme-like" evidence="3">
    <location>
        <begin position="15"/>
        <end position="231"/>
    </location>
</feature>
<dbReference type="InterPro" id="IPR051043">
    <property type="entry name" value="Sulfatase_Mod_Factor_Kinase"/>
</dbReference>
<comment type="caution">
    <text evidence="4">The sequence shown here is derived from an EMBL/GenBank/DDBJ whole genome shotgun (WGS) entry which is preliminary data.</text>
</comment>
<organism evidence="4 5">
    <name type="scientific">Dreissena polymorpha</name>
    <name type="common">Zebra mussel</name>
    <name type="synonym">Mytilus polymorpha</name>
    <dbReference type="NCBI Taxonomy" id="45954"/>
    <lineage>
        <taxon>Eukaryota</taxon>
        <taxon>Metazoa</taxon>
        <taxon>Spiralia</taxon>
        <taxon>Lophotrochozoa</taxon>
        <taxon>Mollusca</taxon>
        <taxon>Bivalvia</taxon>
        <taxon>Autobranchia</taxon>
        <taxon>Heteroconchia</taxon>
        <taxon>Euheterodonta</taxon>
        <taxon>Imparidentia</taxon>
        <taxon>Neoheterodontei</taxon>
        <taxon>Myida</taxon>
        <taxon>Dreissenoidea</taxon>
        <taxon>Dreissenidae</taxon>
        <taxon>Dreissena</taxon>
    </lineage>
</organism>
<gene>
    <name evidence="4" type="ORF">DPMN_075897</name>
</gene>
<accession>A0A9D3YM09</accession>